<evidence type="ECO:0000313" key="2">
    <source>
        <dbReference type="EMBL" id="MEL0630263.1"/>
    </source>
</evidence>
<keyword evidence="3" id="KW-1185">Reference proteome</keyword>
<dbReference type="PROSITE" id="PS50234">
    <property type="entry name" value="VWFA"/>
    <property type="match status" value="1"/>
</dbReference>
<dbReference type="Pfam" id="PF00092">
    <property type="entry name" value="VWA"/>
    <property type="match status" value="1"/>
</dbReference>
<dbReference type="InterPro" id="IPR022156">
    <property type="entry name" value="Uncharacterised_YfbK_N"/>
</dbReference>
<reference evidence="2 3" key="1">
    <citation type="submission" date="2024-02" db="EMBL/GenBank/DDBJ databases">
        <title>Bacteria isolated from the canopy kelp, Nereocystis luetkeana.</title>
        <authorList>
            <person name="Pfister C.A."/>
            <person name="Younker I.T."/>
            <person name="Light S.H."/>
        </authorList>
    </citation>
    <scope>NUCLEOTIDE SEQUENCE [LARGE SCALE GENOMIC DNA]</scope>
    <source>
        <strain evidence="2 3">TI.1.05</strain>
    </source>
</reference>
<dbReference type="InterPro" id="IPR051266">
    <property type="entry name" value="CLCR"/>
</dbReference>
<evidence type="ECO:0000313" key="3">
    <source>
        <dbReference type="Proteomes" id="UP001369082"/>
    </source>
</evidence>
<protein>
    <submittedName>
        <fullName evidence="2">VWA domain-containing protein</fullName>
    </submittedName>
</protein>
<dbReference type="SUPFAM" id="SSF53300">
    <property type="entry name" value="vWA-like"/>
    <property type="match status" value="1"/>
</dbReference>
<comment type="caution">
    <text evidence="2">The sequence shown here is derived from an EMBL/GenBank/DDBJ whole genome shotgun (WGS) entry which is preliminary data.</text>
</comment>
<dbReference type="InterPro" id="IPR002035">
    <property type="entry name" value="VWF_A"/>
</dbReference>
<name>A0ABU9GSF4_9GAMM</name>
<dbReference type="Pfam" id="PF12034">
    <property type="entry name" value="YfbK_C"/>
    <property type="match status" value="1"/>
</dbReference>
<dbReference type="SMART" id="SM00327">
    <property type="entry name" value="VWA"/>
    <property type="match status" value="1"/>
</dbReference>
<evidence type="ECO:0000259" key="1">
    <source>
        <dbReference type="PROSITE" id="PS50234"/>
    </source>
</evidence>
<dbReference type="InterPro" id="IPR021908">
    <property type="entry name" value="YfbK_C"/>
</dbReference>
<dbReference type="PANTHER" id="PTHR10579">
    <property type="entry name" value="CALCIUM-ACTIVATED CHLORIDE CHANNEL REGULATOR"/>
    <property type="match status" value="1"/>
</dbReference>
<dbReference type="Pfam" id="PF12450">
    <property type="entry name" value="vWF_A"/>
    <property type="match status" value="1"/>
</dbReference>
<proteinExistence type="predicted"/>
<dbReference type="EMBL" id="JBAKAZ010000047">
    <property type="protein sequence ID" value="MEL0630263.1"/>
    <property type="molecule type" value="Genomic_DNA"/>
</dbReference>
<organism evidence="2 3">
    <name type="scientific">Psychromonas aquatilis</name>
    <dbReference type="NCBI Taxonomy" id="2005072"/>
    <lineage>
        <taxon>Bacteria</taxon>
        <taxon>Pseudomonadati</taxon>
        <taxon>Pseudomonadota</taxon>
        <taxon>Gammaproteobacteria</taxon>
        <taxon>Alteromonadales</taxon>
        <taxon>Psychromonadaceae</taxon>
        <taxon>Psychromonas</taxon>
    </lineage>
</organism>
<dbReference type="Gene3D" id="3.40.50.410">
    <property type="entry name" value="von Willebrand factor, type A domain"/>
    <property type="match status" value="1"/>
</dbReference>
<dbReference type="PROSITE" id="PS51257">
    <property type="entry name" value="PROKAR_LIPOPROTEIN"/>
    <property type="match status" value="1"/>
</dbReference>
<dbReference type="CDD" id="cd01465">
    <property type="entry name" value="vWA_subgroup"/>
    <property type="match status" value="1"/>
</dbReference>
<dbReference type="PANTHER" id="PTHR10579:SF43">
    <property type="entry name" value="ZINC FINGER (C3HC4-TYPE RING FINGER) FAMILY PROTEIN"/>
    <property type="match status" value="1"/>
</dbReference>
<dbReference type="RefSeq" id="WP_341598389.1">
    <property type="nucleotide sequence ID" value="NZ_JBAKAZ010000047.1"/>
</dbReference>
<dbReference type="InterPro" id="IPR036465">
    <property type="entry name" value="vWFA_dom_sf"/>
</dbReference>
<dbReference type="Proteomes" id="UP001369082">
    <property type="component" value="Unassembled WGS sequence"/>
</dbReference>
<feature type="domain" description="VWFA" evidence="1">
    <location>
        <begin position="214"/>
        <end position="392"/>
    </location>
</feature>
<gene>
    <name evidence="2" type="ORF">V6256_11660</name>
</gene>
<sequence length="574" mass="62765">MNNKTNIHKIVKGALTVTSLTLLTGLIGCNQSASDQQISQAQQSEILKKEQVRGAQQKAVVEYQKRAAEQSMTLHQVNLIDSASTSSATTALIRRPIEIPVGDTNSENYLDSSQNSVKQVSREPLSTFSIDVDTGSYSNTRRFINNGRLPPSDAVREEAFINYFNYNYPSPDSIDQPFSIHSEVANAPWDQQRQIIKIGIKGFEPDKDAIKDANLVFLLDVSGSMGAADKLPLLKSSLTMLSKQLDEDDSVAIVVYAGAAGVVLPATAGNDHQAIATALDKLNAGGSTNGAQGIELAYQIAEENFKKEGVNRIILATDGDFNVGTQSLEQLKELVANKRDTGIALTTLGFGQGNYNDGLMEQLANIGNGQHAYIDTINEARKVLVDELTSSMQIIAKDVKIQVEFNPDQVAEYRLIGYQNRVLADEDFNNDKVDAGELGAGHSVTALYEISMVNAENKQIDDLRYQSNQQTNTDSSLQNNELAYVKVRYKQPDGDTSKLISQRVIAPEVGVETSQDFNFTLAVAGFAQLLKGAKYTGQWQYQDSIDLAINNKGADPFGYRSEFIQLVRTVDALQ</sequence>
<accession>A0ABU9GSF4</accession>